<dbReference type="InterPro" id="IPR041899">
    <property type="entry name" value="MAGE_WH2"/>
</dbReference>
<evidence type="ECO:0000259" key="2">
    <source>
        <dbReference type="PROSITE" id="PS50838"/>
    </source>
</evidence>
<dbReference type="Proteomes" id="UP000092666">
    <property type="component" value="Unassembled WGS sequence"/>
</dbReference>
<protein>
    <recommendedName>
        <fullName evidence="2">MAGE domain-containing protein</fullName>
    </recommendedName>
</protein>
<proteinExistence type="predicted"/>
<accession>A0A1B9GXG9</accession>
<dbReference type="PROSITE" id="PS50838">
    <property type="entry name" value="MAGE"/>
    <property type="match status" value="1"/>
</dbReference>
<organism evidence="3 4">
    <name type="scientific">Kwoniella heveanensis BCC8398</name>
    <dbReference type="NCBI Taxonomy" id="1296120"/>
    <lineage>
        <taxon>Eukaryota</taxon>
        <taxon>Fungi</taxon>
        <taxon>Dikarya</taxon>
        <taxon>Basidiomycota</taxon>
        <taxon>Agaricomycotina</taxon>
        <taxon>Tremellomycetes</taxon>
        <taxon>Tremellales</taxon>
        <taxon>Cryptococcaceae</taxon>
        <taxon>Kwoniella</taxon>
    </lineage>
</organism>
<dbReference type="InterPro" id="IPR037445">
    <property type="entry name" value="MAGE"/>
</dbReference>
<dbReference type="SMART" id="SM01373">
    <property type="entry name" value="MAGE"/>
    <property type="match status" value="1"/>
</dbReference>
<gene>
    <name evidence="3" type="ORF">I316_02777</name>
</gene>
<dbReference type="GO" id="GO:0005634">
    <property type="term" value="C:nucleus"/>
    <property type="evidence" value="ECO:0007669"/>
    <property type="project" value="TreeGrafter"/>
</dbReference>
<feature type="compositionally biased region" description="Basic and acidic residues" evidence="1">
    <location>
        <begin position="404"/>
        <end position="420"/>
    </location>
</feature>
<feature type="compositionally biased region" description="Acidic residues" evidence="1">
    <location>
        <begin position="26"/>
        <end position="40"/>
    </location>
</feature>
<feature type="compositionally biased region" description="Low complexity" evidence="1">
    <location>
        <begin position="47"/>
        <end position="58"/>
    </location>
</feature>
<feature type="compositionally biased region" description="Acidic residues" evidence="1">
    <location>
        <begin position="62"/>
        <end position="71"/>
    </location>
</feature>
<evidence type="ECO:0000313" key="3">
    <source>
        <dbReference type="EMBL" id="OCF35722.1"/>
    </source>
</evidence>
<dbReference type="Gene3D" id="1.10.10.1200">
    <property type="entry name" value="MAGE homology domain, winged helix WH1 motif"/>
    <property type="match status" value="1"/>
</dbReference>
<feature type="domain" description="MAGE" evidence="2">
    <location>
        <begin position="86"/>
        <end position="146"/>
    </location>
</feature>
<sequence>MPPKRPSTTYGSQGPSQRRRRRASPSDDEEDSDDGSDSAYEDGRVGRSANARSNANASQIMDEGEFEEEEDRPPAAGGKGMTEPELRRKAGQLVRFALFQEYKKNLIRRTDITKHVIPNHTRSFNVVFARAQRILRDTMGCELYEVRAKDKGNVSATQVNGEATEPRAGQTQAQRNKGKGRARAAGDDDAEEDEEDGGADGDEGVPSTHRARATGTKAYILRSILPPDLLAAMSYPAPLPVGAEAQEEEGEDSGALIQWEKGDGTSSGHIALLGIRTIILAVIMTLGRVASDDQLHAYLRRLNLDRDTILPYASADSKEPRLTLDKYLDLLAKQSYLEKVKLPAPGHNPEAESCEWRWGQRDAEFSEKDAATFIERMMLGAEEDESSDEEEEDNEPRRRRRQRNRAEKAARRNKLRDDIVKAVGGPLNDVA</sequence>
<dbReference type="EMBL" id="KI669498">
    <property type="protein sequence ID" value="OCF35722.1"/>
    <property type="molecule type" value="Genomic_DNA"/>
</dbReference>
<dbReference type="OrthoDB" id="1272441at2759"/>
<dbReference type="STRING" id="1296120.A0A1B9GXG9"/>
<dbReference type="GO" id="GO:0006281">
    <property type="term" value="P:DNA repair"/>
    <property type="evidence" value="ECO:0007669"/>
    <property type="project" value="TreeGrafter"/>
</dbReference>
<reference evidence="3 4" key="1">
    <citation type="submission" date="2013-07" db="EMBL/GenBank/DDBJ databases">
        <title>The Genome Sequence of Cryptococcus heveanensis BCC8398.</title>
        <authorList>
            <consortium name="The Broad Institute Genome Sequencing Platform"/>
            <person name="Cuomo C."/>
            <person name="Litvintseva A."/>
            <person name="Chen Y."/>
            <person name="Heitman J."/>
            <person name="Sun S."/>
            <person name="Springer D."/>
            <person name="Dromer F."/>
            <person name="Young S.K."/>
            <person name="Zeng Q."/>
            <person name="Gargeya S."/>
            <person name="Fitzgerald M."/>
            <person name="Abouelleil A."/>
            <person name="Alvarado L."/>
            <person name="Berlin A.M."/>
            <person name="Chapman S.B."/>
            <person name="Dewar J."/>
            <person name="Goldberg J."/>
            <person name="Griggs A."/>
            <person name="Gujja S."/>
            <person name="Hansen M."/>
            <person name="Howarth C."/>
            <person name="Imamovic A."/>
            <person name="Larimer J."/>
            <person name="McCowan C."/>
            <person name="Murphy C."/>
            <person name="Pearson M."/>
            <person name="Priest M."/>
            <person name="Roberts A."/>
            <person name="Saif S."/>
            <person name="Shea T."/>
            <person name="Sykes S."/>
            <person name="Wortman J."/>
            <person name="Nusbaum C."/>
            <person name="Birren B."/>
        </authorList>
    </citation>
    <scope>NUCLEOTIDE SEQUENCE [LARGE SCALE GENOMIC DNA]</scope>
    <source>
        <strain evidence="3 4">BCC8398</strain>
    </source>
</reference>
<feature type="region of interest" description="Disordered" evidence="1">
    <location>
        <begin position="155"/>
        <end position="211"/>
    </location>
</feature>
<dbReference type="PANTHER" id="PTHR11736:SF14">
    <property type="entry name" value="NSE3 HOMOLOG, SMC5-SMC6 COMPLEX COMPONENT"/>
    <property type="match status" value="1"/>
</dbReference>
<evidence type="ECO:0000256" key="1">
    <source>
        <dbReference type="SAM" id="MobiDB-lite"/>
    </source>
</evidence>
<keyword evidence="4" id="KW-1185">Reference proteome</keyword>
<feature type="compositionally biased region" description="Acidic residues" evidence="1">
    <location>
        <begin position="381"/>
        <end position="394"/>
    </location>
</feature>
<dbReference type="InterPro" id="IPR002190">
    <property type="entry name" value="MHD_dom"/>
</dbReference>
<reference evidence="4" key="2">
    <citation type="submission" date="2013-12" db="EMBL/GenBank/DDBJ databases">
        <title>Evolution of pathogenesis and genome organization in the Tremellales.</title>
        <authorList>
            <person name="Cuomo C."/>
            <person name="Litvintseva A."/>
            <person name="Heitman J."/>
            <person name="Chen Y."/>
            <person name="Sun S."/>
            <person name="Springer D."/>
            <person name="Dromer F."/>
            <person name="Young S."/>
            <person name="Zeng Q."/>
            <person name="Chapman S."/>
            <person name="Gujja S."/>
            <person name="Saif S."/>
            <person name="Birren B."/>
        </authorList>
    </citation>
    <scope>NUCLEOTIDE SEQUENCE [LARGE SCALE GENOMIC DNA]</scope>
    <source>
        <strain evidence="4">BCC8398</strain>
    </source>
</reference>
<name>A0A1B9GXG9_9TREE</name>
<dbReference type="InterPro" id="IPR041898">
    <property type="entry name" value="MAGE_WH1"/>
</dbReference>
<feature type="compositionally biased region" description="Acidic residues" evidence="1">
    <location>
        <begin position="187"/>
        <end position="203"/>
    </location>
</feature>
<evidence type="ECO:0000313" key="4">
    <source>
        <dbReference type="Proteomes" id="UP000092666"/>
    </source>
</evidence>
<dbReference type="Gene3D" id="1.10.10.1210">
    <property type="entry name" value="MAGE homology domain, winged helix WH2 motif"/>
    <property type="match status" value="1"/>
</dbReference>
<feature type="region of interest" description="Disordered" evidence="1">
    <location>
        <begin position="1"/>
        <end position="86"/>
    </location>
</feature>
<feature type="region of interest" description="Disordered" evidence="1">
    <location>
        <begin position="376"/>
        <end position="431"/>
    </location>
</feature>
<dbReference type="PANTHER" id="PTHR11736">
    <property type="entry name" value="MELANOMA-ASSOCIATED ANTIGEN MAGE ANTIGEN"/>
    <property type="match status" value="1"/>
</dbReference>
<dbReference type="Pfam" id="PF01454">
    <property type="entry name" value="MAGE"/>
    <property type="match status" value="1"/>
</dbReference>
<dbReference type="AlphaFoldDB" id="A0A1B9GXG9"/>